<dbReference type="SUPFAM" id="SSF47616">
    <property type="entry name" value="GST C-terminal domain-like"/>
    <property type="match status" value="1"/>
</dbReference>
<keyword evidence="3" id="KW-1185">Reference proteome</keyword>
<dbReference type="InterPro" id="IPR040079">
    <property type="entry name" value="Glutathione_S-Trfase"/>
</dbReference>
<name>A0A1G6H5M9_9GAMM</name>
<proteinExistence type="predicted"/>
<dbReference type="PANTHER" id="PTHR44051:SF8">
    <property type="entry name" value="GLUTATHIONE S-TRANSFERASE GSTA"/>
    <property type="match status" value="1"/>
</dbReference>
<dbReference type="Gene3D" id="1.20.1050.10">
    <property type="match status" value="1"/>
</dbReference>
<dbReference type="STRING" id="1226327.SAMN05421732_101729"/>
<dbReference type="InterPro" id="IPR036249">
    <property type="entry name" value="Thioredoxin-like_sf"/>
</dbReference>
<dbReference type="SFLD" id="SFLDG00358">
    <property type="entry name" value="Main_(cytGST)"/>
    <property type="match status" value="1"/>
</dbReference>
<evidence type="ECO:0000313" key="2">
    <source>
        <dbReference type="EMBL" id="SDB89587.1"/>
    </source>
</evidence>
<dbReference type="CDD" id="cd03046">
    <property type="entry name" value="GST_N_GTT1_like"/>
    <property type="match status" value="1"/>
</dbReference>
<protein>
    <submittedName>
        <fullName evidence="2">Glutathione S-transferase</fullName>
    </submittedName>
</protein>
<accession>A0A1G6H5M9</accession>
<evidence type="ECO:0000313" key="3">
    <source>
        <dbReference type="Proteomes" id="UP000243468"/>
    </source>
</evidence>
<dbReference type="SFLD" id="SFLDS00019">
    <property type="entry name" value="Glutathione_Transferase_(cytos"/>
    <property type="match status" value="1"/>
</dbReference>
<dbReference type="InterPro" id="IPR004045">
    <property type="entry name" value="Glutathione_S-Trfase_N"/>
</dbReference>
<keyword evidence="2" id="KW-0808">Transferase</keyword>
<dbReference type="Gene3D" id="3.40.30.10">
    <property type="entry name" value="Glutaredoxin"/>
    <property type="match status" value="1"/>
</dbReference>
<dbReference type="InterPro" id="IPR036282">
    <property type="entry name" value="Glutathione-S-Trfase_C_sf"/>
</dbReference>
<gene>
    <name evidence="2" type="ORF">SAMN05421732_101729</name>
</gene>
<evidence type="ECO:0000259" key="1">
    <source>
        <dbReference type="PROSITE" id="PS50404"/>
    </source>
</evidence>
<dbReference type="AlphaFoldDB" id="A0A1G6H5M9"/>
<dbReference type="GO" id="GO:0016740">
    <property type="term" value="F:transferase activity"/>
    <property type="evidence" value="ECO:0007669"/>
    <property type="project" value="UniProtKB-KW"/>
</dbReference>
<dbReference type="PROSITE" id="PS50404">
    <property type="entry name" value="GST_NTER"/>
    <property type="match status" value="1"/>
</dbReference>
<dbReference type="SUPFAM" id="SSF52833">
    <property type="entry name" value="Thioredoxin-like"/>
    <property type="match status" value="1"/>
</dbReference>
<organism evidence="2 3">
    <name type="scientific">Acinetobacter kookii</name>
    <dbReference type="NCBI Taxonomy" id="1226327"/>
    <lineage>
        <taxon>Bacteria</taxon>
        <taxon>Pseudomonadati</taxon>
        <taxon>Pseudomonadota</taxon>
        <taxon>Gammaproteobacteria</taxon>
        <taxon>Moraxellales</taxon>
        <taxon>Moraxellaceae</taxon>
        <taxon>Acinetobacter</taxon>
    </lineage>
</organism>
<reference evidence="3" key="1">
    <citation type="submission" date="2016-09" db="EMBL/GenBank/DDBJ databases">
        <authorList>
            <person name="Varghese N."/>
            <person name="Submissions S."/>
        </authorList>
    </citation>
    <scope>NUCLEOTIDE SEQUENCE [LARGE SCALE GENOMIC DNA]</scope>
    <source>
        <strain evidence="3">ANC 4667</strain>
    </source>
</reference>
<dbReference type="Pfam" id="PF02798">
    <property type="entry name" value="GST_N"/>
    <property type="match status" value="1"/>
</dbReference>
<dbReference type="Proteomes" id="UP000243468">
    <property type="component" value="Unassembled WGS sequence"/>
</dbReference>
<feature type="domain" description="GST N-terminal" evidence="1">
    <location>
        <begin position="1"/>
        <end position="80"/>
    </location>
</feature>
<dbReference type="EMBL" id="FMYO01000001">
    <property type="protein sequence ID" value="SDB89587.1"/>
    <property type="molecule type" value="Genomic_DNA"/>
</dbReference>
<dbReference type="PANTHER" id="PTHR44051">
    <property type="entry name" value="GLUTATHIONE S-TRANSFERASE-RELATED"/>
    <property type="match status" value="1"/>
</dbReference>
<sequence>MMKLYNNAQSRGMTLLPLLKELGIEDQIEQIEVPYENMHQAEYTSINPMGKVPCLVDQGVVISEVAAIFTYLADKYMEKGLAPALDDPKRGAYLKWMFFAHGPLTEYMDLKGLNVPDEQIEQRKRSLTFGHEESVFAFLKKGMQEANPYLLGEKISAADLFLGYWMVFAISFKILPYLDEFKPFIQLLAQRDSMQDVPWFQKINA</sequence>